<dbReference type="InterPro" id="IPR020476">
    <property type="entry name" value="Nudix_hydrolase"/>
</dbReference>
<dbReference type="GO" id="GO:0019693">
    <property type="term" value="P:ribose phosphate metabolic process"/>
    <property type="evidence" value="ECO:0007669"/>
    <property type="project" value="TreeGrafter"/>
</dbReference>
<dbReference type="Proteomes" id="UP001174909">
    <property type="component" value="Unassembled WGS sequence"/>
</dbReference>
<name>A0AA35WRA6_GEOBA</name>
<dbReference type="PRINTS" id="PR00502">
    <property type="entry name" value="NUDIXFAMILY"/>
</dbReference>
<evidence type="ECO:0000259" key="3">
    <source>
        <dbReference type="PROSITE" id="PS51462"/>
    </source>
</evidence>
<sequence length="157" mass="17435">MPNGRLTVREVVEHSDSVCMVPLDSEGQVLLVRQYRKPTESVLLEVPAGGIEDGESPEEAAMRELQEEVSHIAKTLRPLPGFWLAPGWCDEYMYTYLATDLQPSDKEQDYDEMVETVRVPLAQTLELIARGDICDAKSIAALLQAMRVVGEDGSVDN</sequence>
<organism evidence="4 5">
    <name type="scientific">Geodia barretti</name>
    <name type="common">Barrett's horny sponge</name>
    <dbReference type="NCBI Taxonomy" id="519541"/>
    <lineage>
        <taxon>Eukaryota</taxon>
        <taxon>Metazoa</taxon>
        <taxon>Porifera</taxon>
        <taxon>Demospongiae</taxon>
        <taxon>Heteroscleromorpha</taxon>
        <taxon>Tetractinellida</taxon>
        <taxon>Astrophorina</taxon>
        <taxon>Geodiidae</taxon>
        <taxon>Geodia</taxon>
    </lineage>
</organism>
<dbReference type="Gene3D" id="3.90.79.10">
    <property type="entry name" value="Nucleoside Triphosphate Pyrophosphohydrolase"/>
    <property type="match status" value="1"/>
</dbReference>
<dbReference type="GO" id="GO:0016787">
    <property type="term" value="F:hydrolase activity"/>
    <property type="evidence" value="ECO:0007669"/>
    <property type="project" value="UniProtKB-KW"/>
</dbReference>
<dbReference type="CDD" id="cd03424">
    <property type="entry name" value="NUDIX_ADPRase_Nudt5_UGPPase_Nudt14"/>
    <property type="match status" value="1"/>
</dbReference>
<comment type="caution">
    <text evidence="4">The sequence shown here is derived from an EMBL/GenBank/DDBJ whole genome shotgun (WGS) entry which is preliminary data.</text>
</comment>
<accession>A0AA35WRA6</accession>
<gene>
    <name evidence="4" type="ORF">GBAR_LOCUS13845</name>
</gene>
<evidence type="ECO:0000256" key="2">
    <source>
        <dbReference type="ARBA" id="ARBA00022801"/>
    </source>
</evidence>
<dbReference type="SUPFAM" id="SSF55811">
    <property type="entry name" value="Nudix"/>
    <property type="match status" value="1"/>
</dbReference>
<dbReference type="Pfam" id="PF00293">
    <property type="entry name" value="NUDIX"/>
    <property type="match status" value="1"/>
</dbReference>
<comment type="cofactor">
    <cofactor evidence="1">
        <name>Mg(2+)</name>
        <dbReference type="ChEBI" id="CHEBI:18420"/>
    </cofactor>
</comment>
<dbReference type="AlphaFoldDB" id="A0AA35WRA6"/>
<keyword evidence="2" id="KW-0378">Hydrolase</keyword>
<evidence type="ECO:0000313" key="4">
    <source>
        <dbReference type="EMBL" id="CAI8023740.1"/>
    </source>
</evidence>
<dbReference type="GO" id="GO:0005829">
    <property type="term" value="C:cytosol"/>
    <property type="evidence" value="ECO:0007669"/>
    <property type="project" value="TreeGrafter"/>
</dbReference>
<dbReference type="PROSITE" id="PS51462">
    <property type="entry name" value="NUDIX"/>
    <property type="match status" value="1"/>
</dbReference>
<dbReference type="InterPro" id="IPR015797">
    <property type="entry name" value="NUDIX_hydrolase-like_dom_sf"/>
</dbReference>
<evidence type="ECO:0000256" key="1">
    <source>
        <dbReference type="ARBA" id="ARBA00001946"/>
    </source>
</evidence>
<keyword evidence="5" id="KW-1185">Reference proteome</keyword>
<dbReference type="EMBL" id="CASHTH010002030">
    <property type="protein sequence ID" value="CAI8023740.1"/>
    <property type="molecule type" value="Genomic_DNA"/>
</dbReference>
<dbReference type="PANTHER" id="PTHR11839:SF18">
    <property type="entry name" value="NUDIX HYDROLASE DOMAIN-CONTAINING PROTEIN"/>
    <property type="match status" value="1"/>
</dbReference>
<protein>
    <submittedName>
        <fullName evidence="4">ADP-ribose pyrophosphatase</fullName>
    </submittedName>
</protein>
<proteinExistence type="predicted"/>
<dbReference type="GO" id="GO:0006753">
    <property type="term" value="P:nucleoside phosphate metabolic process"/>
    <property type="evidence" value="ECO:0007669"/>
    <property type="project" value="TreeGrafter"/>
</dbReference>
<dbReference type="InterPro" id="IPR000086">
    <property type="entry name" value="NUDIX_hydrolase_dom"/>
</dbReference>
<reference evidence="4" key="1">
    <citation type="submission" date="2023-03" db="EMBL/GenBank/DDBJ databases">
        <authorList>
            <person name="Steffen K."/>
            <person name="Cardenas P."/>
        </authorList>
    </citation>
    <scope>NUCLEOTIDE SEQUENCE</scope>
</reference>
<evidence type="ECO:0000313" key="5">
    <source>
        <dbReference type="Proteomes" id="UP001174909"/>
    </source>
</evidence>
<feature type="domain" description="Nudix hydrolase" evidence="3">
    <location>
        <begin position="13"/>
        <end position="141"/>
    </location>
</feature>
<dbReference type="PANTHER" id="PTHR11839">
    <property type="entry name" value="UDP/ADP-SUGAR PYROPHOSPHATASE"/>
    <property type="match status" value="1"/>
</dbReference>